<evidence type="ECO:0000256" key="6">
    <source>
        <dbReference type="ARBA" id="ARBA00023163"/>
    </source>
</evidence>
<dbReference type="NCBIfam" id="TIGR03824">
    <property type="entry name" value="FlgM_jcvi"/>
    <property type="match status" value="1"/>
</dbReference>
<reference evidence="8 9" key="1">
    <citation type="journal article" date="2015" name="Genome Announc.">
        <title>Expanding the biotechnology potential of lactobacilli through comparative genomics of 213 strains and associated genera.</title>
        <authorList>
            <person name="Sun Z."/>
            <person name="Harris H.M."/>
            <person name="McCann A."/>
            <person name="Guo C."/>
            <person name="Argimon S."/>
            <person name="Zhang W."/>
            <person name="Yang X."/>
            <person name="Jeffery I.B."/>
            <person name="Cooney J.C."/>
            <person name="Kagawa T.F."/>
            <person name="Liu W."/>
            <person name="Song Y."/>
            <person name="Salvetti E."/>
            <person name="Wrobel A."/>
            <person name="Rasinkangas P."/>
            <person name="Parkhill J."/>
            <person name="Rea M.C."/>
            <person name="O'Sullivan O."/>
            <person name="Ritari J."/>
            <person name="Douillard F.P."/>
            <person name="Paul Ross R."/>
            <person name="Yang R."/>
            <person name="Briner A.E."/>
            <person name="Felis G.E."/>
            <person name="de Vos W.M."/>
            <person name="Barrangou R."/>
            <person name="Klaenhammer T.R."/>
            <person name="Caufield P.W."/>
            <person name="Cui Y."/>
            <person name="Zhang H."/>
            <person name="O'Toole P.W."/>
        </authorList>
    </citation>
    <scope>NUCLEOTIDE SEQUENCE [LARGE SCALE GENOMIC DNA]</scope>
    <source>
        <strain evidence="8 9">DSM 21376</strain>
    </source>
</reference>
<gene>
    <name evidence="8" type="ORF">FD15_GL000426</name>
</gene>
<evidence type="ECO:0000256" key="3">
    <source>
        <dbReference type="ARBA" id="ARBA00022491"/>
    </source>
</evidence>
<sequence length="98" mass="11087">MKIEGFQNNNYNDQINRLKGDQNKVKQVKRQENSKALDVSLSAKTQKIRENSQTEAEAGLDPERVASLKKAIKDGNYKVSAEKIASKMMAEFDINKDN</sequence>
<dbReference type="AlphaFoldDB" id="A0A023CX05"/>
<evidence type="ECO:0000259" key="7">
    <source>
        <dbReference type="Pfam" id="PF04316"/>
    </source>
</evidence>
<protein>
    <recommendedName>
        <fullName evidence="2">Negative regulator of flagellin synthesis</fullName>
    </recommendedName>
</protein>
<keyword evidence="3" id="KW-0678">Repressor</keyword>
<evidence type="ECO:0000256" key="2">
    <source>
        <dbReference type="ARBA" id="ARBA00017823"/>
    </source>
</evidence>
<evidence type="ECO:0000256" key="1">
    <source>
        <dbReference type="ARBA" id="ARBA00005322"/>
    </source>
</evidence>
<comment type="caution">
    <text evidence="8">The sequence shown here is derived from an EMBL/GenBank/DDBJ whole genome shotgun (WGS) entry which is preliminary data.</text>
</comment>
<feature type="domain" description="Anti-sigma-28 factor FlgM C-terminal" evidence="7">
    <location>
        <begin position="39"/>
        <end position="89"/>
    </location>
</feature>
<dbReference type="STRING" id="1423806.FD15_GL000426"/>
<dbReference type="GO" id="GO:0044781">
    <property type="term" value="P:bacterial-type flagellum organization"/>
    <property type="evidence" value="ECO:0007669"/>
    <property type="project" value="UniProtKB-KW"/>
</dbReference>
<keyword evidence="5" id="KW-0805">Transcription regulation</keyword>
<keyword evidence="4" id="KW-1005">Bacterial flagellum biogenesis</keyword>
<evidence type="ECO:0000313" key="8">
    <source>
        <dbReference type="EMBL" id="KRN06867.1"/>
    </source>
</evidence>
<dbReference type="OrthoDB" id="2329379at2"/>
<evidence type="ECO:0000313" key="9">
    <source>
        <dbReference type="Proteomes" id="UP000050961"/>
    </source>
</evidence>
<dbReference type="Pfam" id="PF04316">
    <property type="entry name" value="FlgM"/>
    <property type="match status" value="1"/>
</dbReference>
<evidence type="ECO:0000256" key="5">
    <source>
        <dbReference type="ARBA" id="ARBA00023015"/>
    </source>
</evidence>
<accession>A0A023CX05</accession>
<keyword evidence="9" id="KW-1185">Reference proteome</keyword>
<comment type="similarity">
    <text evidence="1">Belongs to the FlgM family.</text>
</comment>
<organism evidence="8 9">
    <name type="scientific">Liquorilactobacillus sucicola DSM 21376 = JCM 15457</name>
    <dbReference type="NCBI Taxonomy" id="1423806"/>
    <lineage>
        <taxon>Bacteria</taxon>
        <taxon>Bacillati</taxon>
        <taxon>Bacillota</taxon>
        <taxon>Bacilli</taxon>
        <taxon>Lactobacillales</taxon>
        <taxon>Lactobacillaceae</taxon>
        <taxon>Liquorilactobacillus</taxon>
    </lineage>
</organism>
<proteinExistence type="inferred from homology"/>
<dbReference type="SUPFAM" id="SSF101498">
    <property type="entry name" value="Anti-sigma factor FlgM"/>
    <property type="match status" value="1"/>
</dbReference>
<dbReference type="RefSeq" id="WP_034988409.1">
    <property type="nucleotide sequence ID" value="NZ_AYZF01000008.1"/>
</dbReference>
<dbReference type="PATRIC" id="fig|1423806.3.peg.434"/>
<dbReference type="InterPro" id="IPR031316">
    <property type="entry name" value="FlgM_C"/>
</dbReference>
<dbReference type="InterPro" id="IPR035890">
    <property type="entry name" value="Anti-sigma-28_factor_FlgM_sf"/>
</dbReference>
<dbReference type="EMBL" id="AYZF01000008">
    <property type="protein sequence ID" value="KRN06867.1"/>
    <property type="molecule type" value="Genomic_DNA"/>
</dbReference>
<dbReference type="GO" id="GO:0045892">
    <property type="term" value="P:negative regulation of DNA-templated transcription"/>
    <property type="evidence" value="ECO:0007669"/>
    <property type="project" value="InterPro"/>
</dbReference>
<dbReference type="InterPro" id="IPR007412">
    <property type="entry name" value="FlgM"/>
</dbReference>
<name>A0A023CX05_9LACO</name>
<keyword evidence="6" id="KW-0804">Transcription</keyword>
<dbReference type="Proteomes" id="UP000050961">
    <property type="component" value="Unassembled WGS sequence"/>
</dbReference>
<evidence type="ECO:0000256" key="4">
    <source>
        <dbReference type="ARBA" id="ARBA00022795"/>
    </source>
</evidence>